<evidence type="ECO:0000259" key="1">
    <source>
        <dbReference type="PROSITE" id="PS51186"/>
    </source>
</evidence>
<comment type="caution">
    <text evidence="2">The sequence shown here is derived from an EMBL/GenBank/DDBJ whole genome shotgun (WGS) entry which is preliminary data.</text>
</comment>
<proteinExistence type="predicted"/>
<reference evidence="2 3" key="1">
    <citation type="submission" date="2024-09" db="EMBL/GenBank/DDBJ databases">
        <title>Draft genome sequence of multifaceted antimicrobials producing Streptomyces sp. strain FH1.</title>
        <authorList>
            <person name="Hassan F."/>
            <person name="Ali H."/>
            <person name="Hassan N."/>
            <person name="Nawaz A."/>
        </authorList>
    </citation>
    <scope>NUCLEOTIDE SEQUENCE [LARGE SCALE GENOMIC DNA]</scope>
    <source>
        <strain evidence="2 3">FH1</strain>
    </source>
</reference>
<dbReference type="PROSITE" id="PS51186">
    <property type="entry name" value="GNAT"/>
    <property type="match status" value="1"/>
</dbReference>
<gene>
    <name evidence="2" type="ORF">ACE11A_05330</name>
</gene>
<dbReference type="InterPro" id="IPR051531">
    <property type="entry name" value="N-acetyltransferase"/>
</dbReference>
<dbReference type="Proteomes" id="UP001577267">
    <property type="component" value="Unassembled WGS sequence"/>
</dbReference>
<sequence>MDSPTVRESSTQDGLAPDLPTKVHGLVLRELTIMDADAYYKLLDSNRGHLTRLGDYQAEGKATSEWVREHLSTASGASLRYGIRLNDELIGRVDLIAVDPPRYGTGYWLGEARVGAGYATAACAVLYDYAARTLGATDIFAGVTHGNAKSVALLKRLGFEPVTEFENYTRFHLSLVR</sequence>
<dbReference type="EC" id="2.3.-.-" evidence="2"/>
<evidence type="ECO:0000313" key="3">
    <source>
        <dbReference type="Proteomes" id="UP001577267"/>
    </source>
</evidence>
<dbReference type="GO" id="GO:0016746">
    <property type="term" value="F:acyltransferase activity"/>
    <property type="evidence" value="ECO:0007669"/>
    <property type="project" value="UniProtKB-KW"/>
</dbReference>
<dbReference type="Gene3D" id="3.40.630.30">
    <property type="match status" value="1"/>
</dbReference>
<protein>
    <submittedName>
        <fullName evidence="2">GNAT family N-acetyltransferase</fullName>
        <ecNumber evidence="2">2.3.-.-</ecNumber>
    </submittedName>
</protein>
<dbReference type="PANTHER" id="PTHR43792">
    <property type="entry name" value="GNAT FAMILY, PUTATIVE (AFU_ORTHOLOGUE AFUA_3G00765)-RELATED-RELATED"/>
    <property type="match status" value="1"/>
</dbReference>
<keyword evidence="2" id="KW-0012">Acyltransferase</keyword>
<organism evidence="2 3">
    <name type="scientific">Streptomyces carpaticus</name>
    <dbReference type="NCBI Taxonomy" id="285558"/>
    <lineage>
        <taxon>Bacteria</taxon>
        <taxon>Bacillati</taxon>
        <taxon>Actinomycetota</taxon>
        <taxon>Actinomycetes</taxon>
        <taxon>Kitasatosporales</taxon>
        <taxon>Streptomycetaceae</taxon>
        <taxon>Streptomyces</taxon>
    </lineage>
</organism>
<dbReference type="EMBL" id="JBHGBT010000003">
    <property type="protein sequence ID" value="MFB4193781.1"/>
    <property type="molecule type" value="Genomic_DNA"/>
</dbReference>
<dbReference type="InterPro" id="IPR000182">
    <property type="entry name" value="GNAT_dom"/>
</dbReference>
<dbReference type="InterPro" id="IPR016181">
    <property type="entry name" value="Acyl_CoA_acyltransferase"/>
</dbReference>
<dbReference type="RefSeq" id="WP_375061814.1">
    <property type="nucleotide sequence ID" value="NZ_JBHGBT010000003.1"/>
</dbReference>
<dbReference type="Pfam" id="PF13302">
    <property type="entry name" value="Acetyltransf_3"/>
    <property type="match status" value="1"/>
</dbReference>
<name>A0ABV4ZL62_9ACTN</name>
<keyword evidence="3" id="KW-1185">Reference proteome</keyword>
<evidence type="ECO:0000313" key="2">
    <source>
        <dbReference type="EMBL" id="MFB4193781.1"/>
    </source>
</evidence>
<dbReference type="SUPFAM" id="SSF55729">
    <property type="entry name" value="Acyl-CoA N-acyltransferases (Nat)"/>
    <property type="match status" value="1"/>
</dbReference>
<feature type="domain" description="N-acetyltransferase" evidence="1">
    <location>
        <begin position="26"/>
        <end position="177"/>
    </location>
</feature>
<accession>A0ABV4ZL62</accession>
<keyword evidence="2" id="KW-0808">Transferase</keyword>